<dbReference type="Pfam" id="PF01061">
    <property type="entry name" value="ABC2_membrane"/>
    <property type="match status" value="2"/>
</dbReference>
<dbReference type="PROSITE" id="PS50893">
    <property type="entry name" value="ABC_TRANSPORTER_2"/>
    <property type="match status" value="2"/>
</dbReference>
<dbReference type="Proteomes" id="UP000284706">
    <property type="component" value="Unassembled WGS sequence"/>
</dbReference>
<dbReference type="EMBL" id="NHYE01005668">
    <property type="protein sequence ID" value="PPQ64344.1"/>
    <property type="molecule type" value="Genomic_DNA"/>
</dbReference>
<feature type="transmembrane region" description="Helical" evidence="10">
    <location>
        <begin position="1195"/>
        <end position="1218"/>
    </location>
</feature>
<evidence type="ECO:0000256" key="9">
    <source>
        <dbReference type="SAM" id="MobiDB-lite"/>
    </source>
</evidence>
<dbReference type="InterPro" id="IPR027417">
    <property type="entry name" value="P-loop_NTPase"/>
</dbReference>
<dbReference type="Pfam" id="PF00005">
    <property type="entry name" value="ABC_tran"/>
    <property type="match status" value="2"/>
</dbReference>
<sequence length="1408" mass="157586">MTDVQKSEDDALHDNFQAPDSGHVDVARAEEEFNELSRRLSIRSRTARSTTESTAATRDLEKGTDGDEERFDLTEYLSSSNDANQRAGIKHKHVGVVWEDLQVDVLGGMDSKIYVGTLGGAVTSFFLGPLLWVWNFILNLFPHKRSFPTRTILHKSSGVLKPGEMCLVLGCPGSGCTTFLKTIANRREGYANVSGNVLYAGIDAEEMAKHYKGEVVCANLGICALNTPGPKGRLPGVTRKQFNDEVMNTLLRMLNISHTKNTLVGDEFVRGVSGGERKRVSIAEMMATRARVQCWDNSTRGLDASTALDFIRSLRIMTDVLGQTTFVTLYQAGESIYQLFDKVLVLDAGRQVYYGPPSEARAYFEKLGYQELPRQSTADYLTGCTDPNERRFAPGHSSHNTPSSPEALEDAFQRSPYAQDNIDSLQKYKLHMETEKADQEAFRAAVAADKKKGVSKKSPYTLGFTGQIKALTVRQFQQKIQDRFQLYTSFTLSLVLAIVIGAAYFNQPLTSNGAFTRGSVIFAALLTTCLDAFGETSYSMYRPSAIAVANTLADMPFSALRVLLFNIIVYFMSGLHRSGGAFWTFHLFNYLAYLVMQGFFRTFGLMCFNFDSAFRLAVFFIPNLLHTSSYQDEEMAILDTWQACMENEFMRISLTCDGNSIIPRNGFGLVKYPDGLGSNQACTLFGAQGGSNIISGTSYISAGYGLDPKDLWRRDLPVLLGFFLLFQLTQIFALEFYPQYGLDLSINIFAKETEETRKLNAALREKKHVKGEINEKEEFLRDATKESQPLAHRRTFTWENLNYHVPSPSGPLRLLHDVQGYVKPGTLTALMGASGAGKTTCLDVLAQRKNIGVVTGDVLVDGRPLSSDFARGTAYAEQMDVHEGTATVREAMRFSAYLRQPADVSKEEKDAYVEEMIELLELQDLSEALVFSLNVEARKRLTIGVELASKPELLLFLDEPTSGLDAQSAWNLVRFLRKLADQGQAILCTIHQPSSLLFESFDRLLLLERGGETVYFGDIGEDSRVIREYFARHGAICPSNVNPAEYMLEAIGAGVTPRIGDRDWKDIWLESPECKKVKEEIAAIKQEGLSRPEPDRKGVSTYATSFFYQLKIVVQRNNIALWRSPDYIFSRLFVTSFISFFISLSFLQLGVSVRDLQFRVFAIFWVVVLPAIVMSQIEPLFIFNRQSSSRIYSPYVFAIGQLIGEIPYSILCAILYWVLMVYPMGFGQGSAGLNGTGFQLLIIIFMLLFGVTLGQMVAALSPSVQVAVLFNPFIGLVLATFCGVTIPYPTMISFWRSWLYQLDPYTRTLAAMVSTELHGLVIKCQSDEFAIFNPPSGQNCSAWAQPFADKFGGYIDNPLDTAACRYCQYAFGDQFFVPLNISFSHRWRDAFILFSYFVASRFLRYHKR</sequence>
<evidence type="ECO:0000256" key="8">
    <source>
        <dbReference type="ARBA" id="ARBA00023136"/>
    </source>
</evidence>
<feature type="transmembrane region" description="Helical" evidence="10">
    <location>
        <begin position="113"/>
        <end position="137"/>
    </location>
</feature>
<dbReference type="InParanoid" id="A0A409VBI8"/>
<dbReference type="InterPro" id="IPR034003">
    <property type="entry name" value="ABCG_PDR_2"/>
</dbReference>
<dbReference type="OrthoDB" id="245989at2759"/>
<evidence type="ECO:0000256" key="4">
    <source>
        <dbReference type="ARBA" id="ARBA00022692"/>
    </source>
</evidence>
<dbReference type="Pfam" id="PF19055">
    <property type="entry name" value="ABC2_membrane_7"/>
    <property type="match status" value="1"/>
</dbReference>
<dbReference type="GO" id="GO:0140359">
    <property type="term" value="F:ABC-type transporter activity"/>
    <property type="evidence" value="ECO:0007669"/>
    <property type="project" value="InterPro"/>
</dbReference>
<dbReference type="SMART" id="SM00382">
    <property type="entry name" value="AAA"/>
    <property type="match status" value="2"/>
</dbReference>
<evidence type="ECO:0000256" key="6">
    <source>
        <dbReference type="ARBA" id="ARBA00022840"/>
    </source>
</evidence>
<feature type="region of interest" description="Disordered" evidence="9">
    <location>
        <begin position="43"/>
        <end position="66"/>
    </location>
</feature>
<name>A0A409VBI8_9AGAR</name>
<feature type="domain" description="ABC transporter" evidence="11">
    <location>
        <begin position="796"/>
        <end position="1035"/>
    </location>
</feature>
<keyword evidence="7 10" id="KW-1133">Transmembrane helix</keyword>
<feature type="transmembrane region" description="Helical" evidence="10">
    <location>
        <begin position="1238"/>
        <end position="1260"/>
    </location>
</feature>
<evidence type="ECO:0000256" key="10">
    <source>
        <dbReference type="SAM" id="Phobius"/>
    </source>
</evidence>
<evidence type="ECO:0000256" key="3">
    <source>
        <dbReference type="ARBA" id="ARBA00022448"/>
    </source>
</evidence>
<feature type="transmembrane region" description="Helical" evidence="10">
    <location>
        <begin position="546"/>
        <end position="572"/>
    </location>
</feature>
<feature type="region of interest" description="Disordered" evidence="9">
    <location>
        <begin position="1"/>
        <end position="24"/>
    </location>
</feature>
<feature type="transmembrane region" description="Helical" evidence="10">
    <location>
        <begin position="1267"/>
        <end position="1288"/>
    </location>
</feature>
<keyword evidence="13" id="KW-1185">Reference proteome</keyword>
<comment type="similarity">
    <text evidence="2">Belongs to the ABC transporter superfamily. ABCG family. PDR (TC 3.A.1.205) subfamily.</text>
</comment>
<dbReference type="InterPro" id="IPR017871">
    <property type="entry name" value="ABC_transporter-like_CS"/>
</dbReference>
<dbReference type="PANTHER" id="PTHR19241">
    <property type="entry name" value="ATP-BINDING CASSETTE TRANSPORTER"/>
    <property type="match status" value="1"/>
</dbReference>
<proteinExistence type="inferred from homology"/>
<dbReference type="InterPro" id="IPR029481">
    <property type="entry name" value="ABC_trans_N"/>
</dbReference>
<feature type="transmembrane region" description="Helical" evidence="10">
    <location>
        <begin position="484"/>
        <end position="505"/>
    </location>
</feature>
<keyword evidence="3" id="KW-0813">Transport</keyword>
<keyword evidence="6" id="KW-0067">ATP-binding</keyword>
<evidence type="ECO:0000256" key="5">
    <source>
        <dbReference type="ARBA" id="ARBA00022741"/>
    </source>
</evidence>
<dbReference type="InterPro" id="IPR013525">
    <property type="entry name" value="ABC2_TM"/>
</dbReference>
<dbReference type="InterPro" id="IPR043926">
    <property type="entry name" value="ABCG_dom"/>
</dbReference>
<keyword evidence="4 10" id="KW-0812">Transmembrane</keyword>
<dbReference type="FunFam" id="3.40.50.300:FF:000054">
    <property type="entry name" value="ABC multidrug transporter atrF"/>
    <property type="match status" value="1"/>
</dbReference>
<feature type="transmembrane region" description="Helical" evidence="10">
    <location>
        <begin position="1132"/>
        <end position="1151"/>
    </location>
</feature>
<dbReference type="GO" id="GO:0005524">
    <property type="term" value="F:ATP binding"/>
    <property type="evidence" value="ECO:0007669"/>
    <property type="project" value="UniProtKB-KW"/>
</dbReference>
<dbReference type="CDD" id="cd03233">
    <property type="entry name" value="ABCG_PDR_domain1"/>
    <property type="match status" value="1"/>
</dbReference>
<feature type="domain" description="ABC transporter" evidence="11">
    <location>
        <begin position="138"/>
        <end position="373"/>
    </location>
</feature>
<evidence type="ECO:0000256" key="1">
    <source>
        <dbReference type="ARBA" id="ARBA00004141"/>
    </source>
</evidence>
<dbReference type="SUPFAM" id="SSF52540">
    <property type="entry name" value="P-loop containing nucleoside triphosphate hydrolases"/>
    <property type="match status" value="2"/>
</dbReference>
<reference evidence="12 13" key="1">
    <citation type="journal article" date="2018" name="Evol. Lett.">
        <title>Horizontal gene cluster transfer increased hallucinogenic mushroom diversity.</title>
        <authorList>
            <person name="Reynolds H.T."/>
            <person name="Vijayakumar V."/>
            <person name="Gluck-Thaler E."/>
            <person name="Korotkin H.B."/>
            <person name="Matheny P.B."/>
            <person name="Slot J.C."/>
        </authorList>
    </citation>
    <scope>NUCLEOTIDE SEQUENCE [LARGE SCALE GENOMIC DNA]</scope>
    <source>
        <strain evidence="12 13">SRW20</strain>
    </source>
</reference>
<keyword evidence="5" id="KW-0547">Nucleotide-binding</keyword>
<comment type="caution">
    <text evidence="12">The sequence shown here is derived from an EMBL/GenBank/DDBJ whole genome shotgun (WGS) entry which is preliminary data.</text>
</comment>
<dbReference type="InterPro" id="IPR010929">
    <property type="entry name" value="PDR_CDR_ABC"/>
</dbReference>
<evidence type="ECO:0000313" key="12">
    <source>
        <dbReference type="EMBL" id="PPQ64344.1"/>
    </source>
</evidence>
<gene>
    <name evidence="12" type="ORF">CVT26_002227</name>
</gene>
<evidence type="ECO:0000259" key="11">
    <source>
        <dbReference type="PROSITE" id="PS50893"/>
    </source>
</evidence>
<evidence type="ECO:0000256" key="7">
    <source>
        <dbReference type="ARBA" id="ARBA00022989"/>
    </source>
</evidence>
<dbReference type="STRING" id="231916.A0A409VBI8"/>
<feature type="region of interest" description="Disordered" evidence="9">
    <location>
        <begin position="386"/>
        <end position="407"/>
    </location>
</feature>
<dbReference type="InterPro" id="IPR003593">
    <property type="entry name" value="AAA+_ATPase"/>
</dbReference>
<keyword evidence="8 10" id="KW-0472">Membrane</keyword>
<dbReference type="Pfam" id="PF06422">
    <property type="entry name" value="PDR_CDR"/>
    <property type="match status" value="1"/>
</dbReference>
<dbReference type="GO" id="GO:0016020">
    <property type="term" value="C:membrane"/>
    <property type="evidence" value="ECO:0007669"/>
    <property type="project" value="UniProtKB-SubCell"/>
</dbReference>
<evidence type="ECO:0000313" key="13">
    <source>
        <dbReference type="Proteomes" id="UP000284706"/>
    </source>
</evidence>
<feature type="transmembrane region" description="Helical" evidence="10">
    <location>
        <begin position="517"/>
        <end position="534"/>
    </location>
</feature>
<dbReference type="GO" id="GO:0016887">
    <property type="term" value="F:ATP hydrolysis activity"/>
    <property type="evidence" value="ECO:0007669"/>
    <property type="project" value="InterPro"/>
</dbReference>
<protein>
    <recommendedName>
        <fullName evidence="11">ABC transporter domain-containing protein</fullName>
    </recommendedName>
</protein>
<dbReference type="CDD" id="cd03232">
    <property type="entry name" value="ABCG_PDR_domain2"/>
    <property type="match status" value="1"/>
</dbReference>
<dbReference type="InterPro" id="IPR034001">
    <property type="entry name" value="ABCG_PDR_1"/>
</dbReference>
<dbReference type="Pfam" id="PF14510">
    <property type="entry name" value="ABC_trans_N"/>
    <property type="match status" value="1"/>
</dbReference>
<accession>A0A409VBI8</accession>
<dbReference type="PROSITE" id="PS00211">
    <property type="entry name" value="ABC_TRANSPORTER_1"/>
    <property type="match status" value="1"/>
</dbReference>
<comment type="subcellular location">
    <subcellularLocation>
        <location evidence="1">Membrane</location>
        <topology evidence="1">Multi-pass membrane protein</topology>
    </subcellularLocation>
</comment>
<feature type="compositionally biased region" description="Basic and acidic residues" evidence="9">
    <location>
        <begin position="1"/>
        <end position="13"/>
    </location>
</feature>
<dbReference type="InterPro" id="IPR003439">
    <property type="entry name" value="ABC_transporter-like_ATP-bd"/>
</dbReference>
<feature type="transmembrane region" description="Helical" evidence="10">
    <location>
        <begin position="1163"/>
        <end position="1183"/>
    </location>
</feature>
<feature type="transmembrane region" description="Helical" evidence="10">
    <location>
        <begin position="578"/>
        <end position="596"/>
    </location>
</feature>
<evidence type="ECO:0000256" key="2">
    <source>
        <dbReference type="ARBA" id="ARBA00006012"/>
    </source>
</evidence>
<dbReference type="Gene3D" id="3.40.50.300">
    <property type="entry name" value="P-loop containing nucleotide triphosphate hydrolases"/>
    <property type="match status" value="2"/>
</dbReference>
<feature type="compositionally biased region" description="Low complexity" evidence="9">
    <location>
        <begin position="47"/>
        <end position="57"/>
    </location>
</feature>
<organism evidence="12 13">
    <name type="scientific">Gymnopilus dilepis</name>
    <dbReference type="NCBI Taxonomy" id="231916"/>
    <lineage>
        <taxon>Eukaryota</taxon>
        <taxon>Fungi</taxon>
        <taxon>Dikarya</taxon>
        <taxon>Basidiomycota</taxon>
        <taxon>Agaricomycotina</taxon>
        <taxon>Agaricomycetes</taxon>
        <taxon>Agaricomycetidae</taxon>
        <taxon>Agaricales</taxon>
        <taxon>Agaricineae</taxon>
        <taxon>Hymenogastraceae</taxon>
        <taxon>Gymnopilus</taxon>
    </lineage>
</organism>